<proteinExistence type="predicted"/>
<name>A0AAD9CTK2_PAPLA</name>
<feature type="compositionally biased region" description="Polar residues" evidence="3">
    <location>
        <begin position="738"/>
        <end position="747"/>
    </location>
</feature>
<feature type="compositionally biased region" description="Polar residues" evidence="3">
    <location>
        <begin position="478"/>
        <end position="498"/>
    </location>
</feature>
<feature type="region of interest" description="Disordered" evidence="3">
    <location>
        <begin position="655"/>
        <end position="674"/>
    </location>
</feature>
<evidence type="ECO:0000256" key="3">
    <source>
        <dbReference type="SAM" id="MobiDB-lite"/>
    </source>
</evidence>
<keyword evidence="5" id="KW-0418">Kinase</keyword>
<keyword evidence="1" id="KW-0547">Nucleotide-binding</keyword>
<feature type="region of interest" description="Disordered" evidence="3">
    <location>
        <begin position="526"/>
        <end position="576"/>
    </location>
</feature>
<dbReference type="GO" id="GO:0004674">
    <property type="term" value="F:protein serine/threonine kinase activity"/>
    <property type="evidence" value="ECO:0007669"/>
    <property type="project" value="TreeGrafter"/>
</dbReference>
<keyword evidence="2" id="KW-0067">ATP-binding</keyword>
<feature type="region of interest" description="Disordered" evidence="3">
    <location>
        <begin position="395"/>
        <end position="425"/>
    </location>
</feature>
<feature type="region of interest" description="Disordered" evidence="3">
    <location>
        <begin position="738"/>
        <end position="772"/>
    </location>
</feature>
<dbReference type="PANTHER" id="PTHR48012:SF21">
    <property type="entry name" value="PH DOMAIN-CONTAINING PROTEIN"/>
    <property type="match status" value="1"/>
</dbReference>
<dbReference type="InterPro" id="IPR011009">
    <property type="entry name" value="Kinase-like_dom_sf"/>
</dbReference>
<feature type="region of interest" description="Disordered" evidence="3">
    <location>
        <begin position="477"/>
        <end position="507"/>
    </location>
</feature>
<evidence type="ECO:0000259" key="4">
    <source>
        <dbReference type="PROSITE" id="PS50011"/>
    </source>
</evidence>
<dbReference type="Proteomes" id="UP001182556">
    <property type="component" value="Unassembled WGS sequence"/>
</dbReference>
<keyword evidence="5" id="KW-0808">Transferase</keyword>
<accession>A0AAD9CTK2</accession>
<evidence type="ECO:0000313" key="6">
    <source>
        <dbReference type="Proteomes" id="UP001182556"/>
    </source>
</evidence>
<evidence type="ECO:0000313" key="5">
    <source>
        <dbReference type="EMBL" id="KAK1921245.1"/>
    </source>
</evidence>
<feature type="compositionally biased region" description="Basic and acidic residues" evidence="3">
    <location>
        <begin position="749"/>
        <end position="760"/>
    </location>
</feature>
<keyword evidence="6" id="KW-1185">Reference proteome</keyword>
<organism evidence="5 6">
    <name type="scientific">Papiliotrema laurentii</name>
    <name type="common">Cryptococcus laurentii</name>
    <dbReference type="NCBI Taxonomy" id="5418"/>
    <lineage>
        <taxon>Eukaryota</taxon>
        <taxon>Fungi</taxon>
        <taxon>Dikarya</taxon>
        <taxon>Basidiomycota</taxon>
        <taxon>Agaricomycotina</taxon>
        <taxon>Tremellomycetes</taxon>
        <taxon>Tremellales</taxon>
        <taxon>Rhynchogastremaceae</taxon>
        <taxon>Papiliotrema</taxon>
    </lineage>
</organism>
<evidence type="ECO:0000256" key="1">
    <source>
        <dbReference type="ARBA" id="ARBA00022741"/>
    </source>
</evidence>
<dbReference type="GO" id="GO:0005524">
    <property type="term" value="F:ATP binding"/>
    <property type="evidence" value="ECO:0007669"/>
    <property type="project" value="UniProtKB-KW"/>
</dbReference>
<comment type="caution">
    <text evidence="5">The sequence shown here is derived from an EMBL/GenBank/DDBJ whole genome shotgun (WGS) entry which is preliminary data.</text>
</comment>
<dbReference type="InterPro" id="IPR000719">
    <property type="entry name" value="Prot_kinase_dom"/>
</dbReference>
<dbReference type="PANTHER" id="PTHR48012">
    <property type="entry name" value="STERILE20-LIKE KINASE, ISOFORM B-RELATED"/>
    <property type="match status" value="1"/>
</dbReference>
<dbReference type="SMART" id="SM00220">
    <property type="entry name" value="S_TKc"/>
    <property type="match status" value="1"/>
</dbReference>
<dbReference type="FunFam" id="1.10.510.10:FF:000421">
    <property type="entry name" value="Serine/threonine-protein kinase PAK 6"/>
    <property type="match status" value="1"/>
</dbReference>
<evidence type="ECO:0000256" key="2">
    <source>
        <dbReference type="ARBA" id="ARBA00022840"/>
    </source>
</evidence>
<dbReference type="InterPro" id="IPR008271">
    <property type="entry name" value="Ser/Thr_kinase_AS"/>
</dbReference>
<feature type="domain" description="Protein kinase" evidence="4">
    <location>
        <begin position="30"/>
        <end position="296"/>
    </location>
</feature>
<dbReference type="EMBL" id="JAODAN010000011">
    <property type="protein sequence ID" value="KAK1921245.1"/>
    <property type="molecule type" value="Genomic_DNA"/>
</dbReference>
<dbReference type="PROSITE" id="PS00108">
    <property type="entry name" value="PROTEIN_KINASE_ST"/>
    <property type="match status" value="1"/>
</dbReference>
<dbReference type="AlphaFoldDB" id="A0AAD9CTK2"/>
<dbReference type="Pfam" id="PF00069">
    <property type="entry name" value="Pkinase"/>
    <property type="match status" value="1"/>
</dbReference>
<dbReference type="Gene3D" id="3.30.200.20">
    <property type="entry name" value="Phosphorylase Kinase, domain 1"/>
    <property type="match status" value="1"/>
</dbReference>
<feature type="compositionally biased region" description="Low complexity" evidence="3">
    <location>
        <begin position="408"/>
        <end position="419"/>
    </location>
</feature>
<dbReference type="SUPFAM" id="SSF56112">
    <property type="entry name" value="Protein kinase-like (PK-like)"/>
    <property type="match status" value="1"/>
</dbReference>
<dbReference type="Gene3D" id="1.10.510.10">
    <property type="entry name" value="Transferase(Phosphotransferase) domain 1"/>
    <property type="match status" value="1"/>
</dbReference>
<gene>
    <name evidence="5" type="ORF">DB88DRAFT_500123</name>
</gene>
<dbReference type="GO" id="GO:0005737">
    <property type="term" value="C:cytoplasm"/>
    <property type="evidence" value="ECO:0007669"/>
    <property type="project" value="TreeGrafter"/>
</dbReference>
<sequence length="818" mass="87931">MPPPNAVSREQAYLASLASQSKDAAPDRLYEKIEIMGKGAYGAVYRGRHRPTGHVVALKIINLDTEDDDVGDIQKEISLLQQLMSGSLTNSATSNLPNVTRYYGSLTEGPRVWIIMEFAEGGSIRTLSRAQPLKEMHICLIVREVLIALAFLHKNGIIHRDIKAANILLTTSPSRILLCDFGVAALLNSATSKRSTFVGTPYWMAPEVVTEGRMYDSKADIWSLGITLLEMAYGEPPLSGQPAARAVMLLGDRKMRAPRLEGEGWSQPMRDFVVGCLNEEPGDRLPAEELSKHRWIKSQSKTPLSTLNELIVRFQAWKDSGGQRQSIAPGVGAKIDEEDMDGSATAGDWSFDTVKSRTSFLVDEMAHDGATGLIDPASKSHPAPQSLRRLFRDEASGAPDPFDSFAHQQPSTPSSGQGSAAVEQISRFESPPEAQLEPFGVEADCYDAVTIRQKRIGNVPSPLSIRTNDMRRTVPGLKTTSSQLPLNESAAPTPTARTVTDDGFLPAPSLDRQLRVKGSMDTLISVTTSASQPESSRRDVTNRRPGGSVGEDLKGFQFPLVGKPTGPGPGAGEYRPPPLQRNHSAAPFVSTHHESPGRAPLAHPALRPPMIRQASVAVMEGRSQAQAQALAMVQGDSDEASGDLALPRPNFAHAGSSGVAMMRSRSGSRADSESGGMALRDLLKLSATNPDSPDLLPPSPSVAVGPQRFFPIPSPLAPLGSDTALHAGHAVPSLTRSVASSTFNTHPDSLARPDFRETRPEGPPIRPLDLGGLDADDVFTELERTVEDMRGWLECVEFGLDGLLSGIDNAVSEMTTAS</sequence>
<protein>
    <submittedName>
        <fullName evidence="5">Kinase-like domain-containing protein</fullName>
    </submittedName>
</protein>
<reference evidence="5" key="1">
    <citation type="submission" date="2023-02" db="EMBL/GenBank/DDBJ databases">
        <title>Identification and recombinant expression of a fungal hydrolase from Papiliotrema laurentii that hydrolyzes apple cutin and clears colloidal polyester polyurethane.</title>
        <authorList>
            <consortium name="DOE Joint Genome Institute"/>
            <person name="Roman V.A."/>
            <person name="Bojanowski C."/>
            <person name="Crable B.R."/>
            <person name="Wagner D.N."/>
            <person name="Hung C.S."/>
            <person name="Nadeau L.J."/>
            <person name="Schratz L."/>
            <person name="Haridas S."/>
            <person name="Pangilinan J."/>
            <person name="Lipzen A."/>
            <person name="Na H."/>
            <person name="Yan M."/>
            <person name="Ng V."/>
            <person name="Grigoriev I.V."/>
            <person name="Spatafora J.W."/>
            <person name="Barlow D."/>
            <person name="Biffinger J."/>
            <person name="Kelley-Loughnane N."/>
            <person name="Varaljay V.A."/>
            <person name="Crookes-Goodson W.J."/>
        </authorList>
    </citation>
    <scope>NUCLEOTIDE SEQUENCE</scope>
    <source>
        <strain evidence="5">5307AH</strain>
    </source>
</reference>
<dbReference type="PROSITE" id="PS50011">
    <property type="entry name" value="PROTEIN_KINASE_DOM"/>
    <property type="match status" value="1"/>
</dbReference>
<dbReference type="InterPro" id="IPR050629">
    <property type="entry name" value="STE20/SPS1-PAK"/>
</dbReference>